<evidence type="ECO:0000259" key="1">
    <source>
        <dbReference type="Pfam" id="PF01262"/>
    </source>
</evidence>
<evidence type="ECO:0000313" key="3">
    <source>
        <dbReference type="EMBL" id="MBU5490317.1"/>
    </source>
</evidence>
<dbReference type="Proteomes" id="UP000783588">
    <property type="component" value="Unassembled WGS sequence"/>
</dbReference>
<evidence type="ECO:0000259" key="2">
    <source>
        <dbReference type="Pfam" id="PF16924"/>
    </source>
</evidence>
<keyword evidence="4" id="KW-1185">Reference proteome</keyword>
<dbReference type="EMBL" id="JAHLQI010000003">
    <property type="protein sequence ID" value="MBU5490317.1"/>
    <property type="molecule type" value="Genomic_DNA"/>
</dbReference>
<organism evidence="3 4">
    <name type="scientific">Butyricicoccus intestinisimiae</name>
    <dbReference type="NCBI Taxonomy" id="2841509"/>
    <lineage>
        <taxon>Bacteria</taxon>
        <taxon>Bacillati</taxon>
        <taxon>Bacillota</taxon>
        <taxon>Clostridia</taxon>
        <taxon>Eubacteriales</taxon>
        <taxon>Butyricicoccaceae</taxon>
        <taxon>Butyricicoccus</taxon>
    </lineage>
</organism>
<dbReference type="RefSeq" id="WP_216469982.1">
    <property type="nucleotide sequence ID" value="NZ_JAHLQI010000003.1"/>
</dbReference>
<protein>
    <submittedName>
        <fullName evidence="3">Dipicolinate synthase</fullName>
    </submittedName>
</protein>
<dbReference type="InterPro" id="IPR007698">
    <property type="entry name" value="AlaDH/PNT_NAD(H)-bd"/>
</dbReference>
<evidence type="ECO:0000313" key="4">
    <source>
        <dbReference type="Proteomes" id="UP000783588"/>
    </source>
</evidence>
<proteinExistence type="predicted"/>
<gene>
    <name evidence="3" type="ORF">KQI75_06750</name>
</gene>
<name>A0ABS6ERY0_9FIRM</name>
<feature type="domain" description="Dipicolinate synthase subunit A N-terminal" evidence="2">
    <location>
        <begin position="7"/>
        <end position="118"/>
    </location>
</feature>
<dbReference type="InterPro" id="IPR031629">
    <property type="entry name" value="DpaA_N"/>
</dbReference>
<accession>A0ABS6ERY0</accession>
<reference evidence="3 4" key="1">
    <citation type="submission" date="2021-06" db="EMBL/GenBank/DDBJ databases">
        <authorList>
            <person name="Sun Q."/>
            <person name="Li D."/>
        </authorList>
    </citation>
    <scope>NUCLEOTIDE SEQUENCE [LARGE SCALE GENOMIC DNA]</scope>
    <source>
        <strain evidence="3 4">MSJd-7</strain>
    </source>
</reference>
<sequence length="288" mass="30972">MNHTRTAAIVGGDVRQVFLGELLAADGMRVGTVGLERHVCELPIFCDMAALFAEADVVLLPMPVTRDETYLHAPLANAPYRLKDVLDAIPAGTSVYGGAIPQTLYEPARRREIRLYDYLKQEELALLNAIPTAEGAIQIAMEQLPVTIHDLPVLVIGAGRIGSAVAMRLRGLGARVTVSARREADFARMYSAGYHCLDTRRLEGQLHAFPLIINTVPADILSRAVLADCAPDTLLLDLASGEGGVCEDAKNLCRVIHALSLPGKVAPKSAAAAIAQTVRHMLEREGLI</sequence>
<comment type="caution">
    <text evidence="3">The sequence shown here is derived from an EMBL/GenBank/DDBJ whole genome shotgun (WGS) entry which is preliminary data.</text>
</comment>
<dbReference type="Pfam" id="PF01262">
    <property type="entry name" value="AlaDh_PNT_C"/>
    <property type="match status" value="1"/>
</dbReference>
<feature type="domain" description="Alanine dehydrogenase/pyridine nucleotide transhydrogenase NAD(H)-binding" evidence="1">
    <location>
        <begin position="150"/>
        <end position="250"/>
    </location>
</feature>
<dbReference type="Pfam" id="PF16924">
    <property type="entry name" value="DpaA_N"/>
    <property type="match status" value="1"/>
</dbReference>